<dbReference type="GO" id="GO:0009307">
    <property type="term" value="P:DNA restriction-modification system"/>
    <property type="evidence" value="ECO:0007669"/>
    <property type="project" value="UniProtKB-KW"/>
</dbReference>
<dbReference type="Gene3D" id="3.90.1570.50">
    <property type="match status" value="1"/>
</dbReference>
<dbReference type="Pfam" id="PF22679">
    <property type="entry name" value="T1R_D3-like"/>
    <property type="match status" value="1"/>
</dbReference>
<dbReference type="CDD" id="cd18800">
    <property type="entry name" value="SF2_C_EcoR124I-like"/>
    <property type="match status" value="1"/>
</dbReference>
<dbReference type="InterPro" id="IPR051268">
    <property type="entry name" value="Type-I_R_enzyme_R_subunit"/>
</dbReference>
<evidence type="ECO:0000256" key="6">
    <source>
        <dbReference type="ARBA" id="ARBA00022759"/>
    </source>
</evidence>
<comment type="function">
    <text evidence="10">Subunit R is required for both nuclease and ATPase activities, but not for modification.</text>
</comment>
<dbReference type="InterPro" id="IPR055180">
    <property type="entry name" value="HsdR_RecA-like_helicase_dom_2"/>
</dbReference>
<evidence type="ECO:0000256" key="5">
    <source>
        <dbReference type="ARBA" id="ARBA00022747"/>
    </source>
</evidence>
<dbReference type="PANTHER" id="PTHR30195:SF15">
    <property type="entry name" value="TYPE I RESTRICTION ENZYME HINDI ENDONUCLEASE SUBUNIT"/>
    <property type="match status" value="1"/>
</dbReference>
<dbReference type="Gene3D" id="3.40.50.300">
    <property type="entry name" value="P-loop containing nucleotide triphosphate hydrolases"/>
    <property type="match status" value="2"/>
</dbReference>
<dbReference type="RefSeq" id="WP_147932565.1">
    <property type="nucleotide sequence ID" value="NZ_VOXD01000043.1"/>
</dbReference>
<feature type="domain" description="Helicase ATP-binding" evidence="11">
    <location>
        <begin position="246"/>
        <end position="465"/>
    </location>
</feature>
<keyword evidence="3" id="KW-0540">Nuclease</keyword>
<dbReference type="InterPro" id="IPR014001">
    <property type="entry name" value="Helicase_ATP-bd"/>
</dbReference>
<dbReference type="InterPro" id="IPR040980">
    <property type="entry name" value="SWI2_SNF2"/>
</dbReference>
<evidence type="ECO:0000259" key="11">
    <source>
        <dbReference type="SMART" id="SM00487"/>
    </source>
</evidence>
<name>A0A5C7FF67_9BACT</name>
<comment type="subunit">
    <text evidence="10">The type I restriction/modification system is composed of three polypeptides R, M and S.</text>
</comment>
<evidence type="ECO:0000256" key="4">
    <source>
        <dbReference type="ARBA" id="ARBA00022741"/>
    </source>
</evidence>
<evidence type="ECO:0000256" key="3">
    <source>
        <dbReference type="ARBA" id="ARBA00022722"/>
    </source>
</evidence>
<dbReference type="SMART" id="SM00487">
    <property type="entry name" value="DEXDc"/>
    <property type="match status" value="1"/>
</dbReference>
<dbReference type="NCBIfam" id="TIGR00348">
    <property type="entry name" value="hsdR"/>
    <property type="match status" value="1"/>
</dbReference>
<keyword evidence="6" id="KW-0255">Endonuclease</keyword>
<accession>A0A5C7FF67</accession>
<reference evidence="12 13" key="1">
    <citation type="submission" date="2019-08" db="EMBL/GenBank/DDBJ databases">
        <title>Lewinella sp. strain SSH13 Genome sequencing and assembly.</title>
        <authorList>
            <person name="Kim I."/>
        </authorList>
    </citation>
    <scope>NUCLEOTIDE SEQUENCE [LARGE SCALE GENOMIC DNA]</scope>
    <source>
        <strain evidence="12 13">SSH13</strain>
    </source>
</reference>
<evidence type="ECO:0000256" key="9">
    <source>
        <dbReference type="ARBA" id="ARBA00023125"/>
    </source>
</evidence>
<gene>
    <name evidence="12" type="ORF">FUA23_20060</name>
</gene>
<dbReference type="AlphaFoldDB" id="A0A5C7FF67"/>
<dbReference type="PANTHER" id="PTHR30195">
    <property type="entry name" value="TYPE I SITE-SPECIFIC DEOXYRIBONUCLEASE PROTEIN SUBUNIT M AND R"/>
    <property type="match status" value="1"/>
</dbReference>
<evidence type="ECO:0000256" key="1">
    <source>
        <dbReference type="ARBA" id="ARBA00000851"/>
    </source>
</evidence>
<dbReference type="SUPFAM" id="SSF52540">
    <property type="entry name" value="P-loop containing nucleoside triphosphate hydrolases"/>
    <property type="match status" value="1"/>
</dbReference>
<sequence length="1024" mass="117260">MQITDREKKTQDRVINQLNLELGWKYEGDWHHRHNNHCLERKYLEQYLAKRGYEPAIASAATDELLRLVNDQSRDLYPVNKDVYKALRYGIQVKPGAGENDVDVNFIDWEHYDRNDFYCAEEVTVQGEVNKKRPDIVLYINGIALGIIELKRTSVSVADGIRQLYGNQKEMYIRSFFHTSQLLIAANESQGLRYGTTLTPEKYYLKWKDEVPSDEPVLLRREIAQLLNRERFHEIVKNFVLFDGGVKKVCRPHQFFGIQAARTRVQGLDEEPGKGGIVWHTQGSGKSLTMVWLARWIKENITDSRVVIITDRDELDKQIVRVFDQAGDDIRRATSGADLLKLLNEHQPPLICSLVHKFGTQLAGGKEVSEEDYAKELRAALPKGFRAKGNVFVFVDECHRTQSGKLNEAMKEVVLPDAVFVGFTGTPLMAKDKKRSIEVFGSYIGKPYKFNEAVEDGVVLDLRYEARDINQRISNQAGVDDWFEANTSGLNDIARHQIKQKWGTMQKVLSSKSRLDQIVMDIEMDFSKQTRLETGQGNAMLVAGSVYEACRYYQLFQETSLGNHCAIVTSYTPAAGKVSKEDSGEGATEELLKYDIYRKMLGDKDAETFEREAKKNFIEEPGRMKLLIVVDKLLTGFDAPSATYLYIDKSMRDHGLFQAICRVNRLDGEGKDYGYIVDYKDLFKSLEKSITDYTSEAFDSYDEEDVAGLIKDRIAEGRERLMDALDACEALIEPIGSQLMEPQLDYFCGRESDQTKDLEELEQRRKVLYKLTAELSRAYAALANDMDKAGFSVSRTVSIKRRAGHFEKLRESVQLRSNDRIDMKMYEAKMRRLIDMYIVAEHSRKISELEDFSLIELIVKRGITEAVKELPDSIRESEDNVAETINANVRDEIVEKRATNPEFFARMSELLEEIIRLRADRAIEYEDYLARVAALTLEMRGQTKVQNYPTSLRTPRQKALYDNLGKDLELSLAMDSAVKYSAKDGWLDSPMKERAVVRAVQKQLRGTDYDLKKIMELVKANADE</sequence>
<dbReference type="Proteomes" id="UP000321907">
    <property type="component" value="Unassembled WGS sequence"/>
</dbReference>
<proteinExistence type="inferred from homology"/>
<keyword evidence="9 10" id="KW-0238">DNA-binding</keyword>
<evidence type="ECO:0000313" key="13">
    <source>
        <dbReference type="Proteomes" id="UP000321907"/>
    </source>
</evidence>
<dbReference type="OrthoDB" id="9758243at2"/>
<dbReference type="GO" id="GO:0009035">
    <property type="term" value="F:type I site-specific deoxyribonuclease activity"/>
    <property type="evidence" value="ECO:0007669"/>
    <property type="project" value="UniProtKB-EC"/>
</dbReference>
<keyword evidence="5 10" id="KW-0680">Restriction system</keyword>
<protein>
    <recommendedName>
        <fullName evidence="10">Type I restriction enzyme endonuclease subunit</fullName>
        <shortName evidence="10">R protein</shortName>
        <ecNumber evidence="10">3.1.21.3</ecNumber>
    </recommendedName>
</protein>
<dbReference type="GO" id="GO:0005524">
    <property type="term" value="F:ATP binding"/>
    <property type="evidence" value="ECO:0007669"/>
    <property type="project" value="UniProtKB-KW"/>
</dbReference>
<dbReference type="Pfam" id="PF04313">
    <property type="entry name" value="HSDR_N"/>
    <property type="match status" value="1"/>
</dbReference>
<evidence type="ECO:0000256" key="10">
    <source>
        <dbReference type="RuleBase" id="RU364115"/>
    </source>
</evidence>
<dbReference type="GO" id="GO:0003677">
    <property type="term" value="F:DNA binding"/>
    <property type="evidence" value="ECO:0007669"/>
    <property type="project" value="UniProtKB-KW"/>
</dbReference>
<comment type="similarity">
    <text evidence="2 10">Belongs to the HsdR family.</text>
</comment>
<evidence type="ECO:0000313" key="12">
    <source>
        <dbReference type="EMBL" id="TXF85957.1"/>
    </source>
</evidence>
<organism evidence="12 13">
    <name type="scientific">Neolewinella aurantiaca</name>
    <dbReference type="NCBI Taxonomy" id="2602767"/>
    <lineage>
        <taxon>Bacteria</taxon>
        <taxon>Pseudomonadati</taxon>
        <taxon>Bacteroidota</taxon>
        <taxon>Saprospiria</taxon>
        <taxon>Saprospirales</taxon>
        <taxon>Lewinellaceae</taxon>
        <taxon>Neolewinella</taxon>
    </lineage>
</organism>
<dbReference type="InterPro" id="IPR027417">
    <property type="entry name" value="P-loop_NTPase"/>
</dbReference>
<dbReference type="InterPro" id="IPR004473">
    <property type="entry name" value="Restrct_endonuc_typeI_HsdR"/>
</dbReference>
<evidence type="ECO:0000256" key="2">
    <source>
        <dbReference type="ARBA" id="ARBA00008598"/>
    </source>
</evidence>
<dbReference type="CDD" id="cd22332">
    <property type="entry name" value="HsdR_N"/>
    <property type="match status" value="1"/>
</dbReference>
<evidence type="ECO:0000256" key="8">
    <source>
        <dbReference type="ARBA" id="ARBA00022840"/>
    </source>
</evidence>
<dbReference type="CDD" id="cd18030">
    <property type="entry name" value="DEXHc_RE_I_HsdR"/>
    <property type="match status" value="1"/>
</dbReference>
<keyword evidence="7 10" id="KW-0378">Hydrolase</keyword>
<dbReference type="InterPro" id="IPR007409">
    <property type="entry name" value="Restrct_endonuc_type1_HsdR_N"/>
</dbReference>
<dbReference type="EC" id="3.1.21.3" evidence="10"/>
<keyword evidence="13" id="KW-1185">Reference proteome</keyword>
<keyword evidence="4 10" id="KW-0547">Nucleotide-binding</keyword>
<dbReference type="EMBL" id="VOXD01000043">
    <property type="protein sequence ID" value="TXF85957.1"/>
    <property type="molecule type" value="Genomic_DNA"/>
</dbReference>
<comment type="caution">
    <text evidence="12">The sequence shown here is derived from an EMBL/GenBank/DDBJ whole genome shotgun (WGS) entry which is preliminary data.</text>
</comment>
<evidence type="ECO:0000256" key="7">
    <source>
        <dbReference type="ARBA" id="ARBA00022801"/>
    </source>
</evidence>
<dbReference type="Pfam" id="PF18766">
    <property type="entry name" value="SWI2_SNF2"/>
    <property type="match status" value="1"/>
</dbReference>
<comment type="catalytic activity">
    <reaction evidence="1 10">
        <text>Endonucleolytic cleavage of DNA to give random double-stranded fragments with terminal 5'-phosphates, ATP is simultaneously hydrolyzed.</text>
        <dbReference type="EC" id="3.1.21.3"/>
    </reaction>
</comment>
<keyword evidence="8 10" id="KW-0067">ATP-binding</keyword>